<evidence type="ECO:0000313" key="1">
    <source>
        <dbReference type="EMBL" id="MBX49534.1"/>
    </source>
</evidence>
<proteinExistence type="predicted"/>
<sequence length="41" mass="4797">MSIPVYAISHGFECRKARIGLVIRYLIFDFLTCKSKYQNVD</sequence>
<dbReference type="AlphaFoldDB" id="A0A2P2P450"/>
<protein>
    <submittedName>
        <fullName evidence="1">Uncharacterized protein</fullName>
    </submittedName>
</protein>
<accession>A0A2P2P450</accession>
<dbReference type="EMBL" id="GGEC01069050">
    <property type="protein sequence ID" value="MBX49534.1"/>
    <property type="molecule type" value="Transcribed_RNA"/>
</dbReference>
<name>A0A2P2P450_RHIMU</name>
<reference evidence="1" key="1">
    <citation type="submission" date="2018-02" db="EMBL/GenBank/DDBJ databases">
        <title>Rhizophora mucronata_Transcriptome.</title>
        <authorList>
            <person name="Meera S.P."/>
            <person name="Sreeshan A."/>
            <person name="Augustine A."/>
        </authorList>
    </citation>
    <scope>NUCLEOTIDE SEQUENCE</scope>
    <source>
        <tissue evidence="1">Leaf</tissue>
    </source>
</reference>
<organism evidence="1">
    <name type="scientific">Rhizophora mucronata</name>
    <name type="common">Asiatic mangrove</name>
    <dbReference type="NCBI Taxonomy" id="61149"/>
    <lineage>
        <taxon>Eukaryota</taxon>
        <taxon>Viridiplantae</taxon>
        <taxon>Streptophyta</taxon>
        <taxon>Embryophyta</taxon>
        <taxon>Tracheophyta</taxon>
        <taxon>Spermatophyta</taxon>
        <taxon>Magnoliopsida</taxon>
        <taxon>eudicotyledons</taxon>
        <taxon>Gunneridae</taxon>
        <taxon>Pentapetalae</taxon>
        <taxon>rosids</taxon>
        <taxon>fabids</taxon>
        <taxon>Malpighiales</taxon>
        <taxon>Rhizophoraceae</taxon>
        <taxon>Rhizophora</taxon>
    </lineage>
</organism>